<evidence type="ECO:0000256" key="5">
    <source>
        <dbReference type="PROSITE-ProRule" id="PRU01023"/>
    </source>
</evidence>
<evidence type="ECO:0000313" key="7">
    <source>
        <dbReference type="EMBL" id="MCG2578987.1"/>
    </source>
</evidence>
<dbReference type="InterPro" id="IPR029063">
    <property type="entry name" value="SAM-dependent_MTases_sf"/>
</dbReference>
<gene>
    <name evidence="7" type="ORF">LZ012_18500</name>
</gene>
<comment type="caution">
    <text evidence="7">The sequence shown here is derived from an EMBL/GenBank/DDBJ whole genome shotgun (WGS) entry which is preliminary data.</text>
</comment>
<evidence type="ECO:0000256" key="1">
    <source>
        <dbReference type="ARBA" id="ARBA00022603"/>
    </source>
</evidence>
<dbReference type="Pfam" id="PF22458">
    <property type="entry name" value="RsmF-B_ferredox"/>
    <property type="match status" value="1"/>
</dbReference>
<dbReference type="PRINTS" id="PR02008">
    <property type="entry name" value="RCMTFAMILY"/>
</dbReference>
<keyword evidence="2 5" id="KW-0808">Transferase</keyword>
<dbReference type="Pfam" id="PF01189">
    <property type="entry name" value="Methyltr_RsmB-F"/>
    <property type="match status" value="1"/>
</dbReference>
<dbReference type="GO" id="GO:0032259">
    <property type="term" value="P:methylation"/>
    <property type="evidence" value="ECO:0007669"/>
    <property type="project" value="UniProtKB-KW"/>
</dbReference>
<name>A0ABS9K736_9RHOO</name>
<keyword evidence="1 5" id="KW-0489">Methyltransferase</keyword>
<dbReference type="PROSITE" id="PS51686">
    <property type="entry name" value="SAM_MT_RSMB_NOP"/>
    <property type="match status" value="1"/>
</dbReference>
<dbReference type="Proteomes" id="UP001165384">
    <property type="component" value="Unassembled WGS sequence"/>
</dbReference>
<proteinExistence type="inferred from homology"/>
<feature type="binding site" evidence="5">
    <location>
        <position position="304"/>
    </location>
    <ligand>
        <name>S-adenosyl-L-methionine</name>
        <dbReference type="ChEBI" id="CHEBI:59789"/>
    </ligand>
</feature>
<dbReference type="GO" id="GO:0008168">
    <property type="term" value="F:methyltransferase activity"/>
    <property type="evidence" value="ECO:0007669"/>
    <property type="project" value="UniProtKB-KW"/>
</dbReference>
<dbReference type="SUPFAM" id="SSF53335">
    <property type="entry name" value="S-adenosyl-L-methionine-dependent methyltransferases"/>
    <property type="match status" value="1"/>
</dbReference>
<keyword evidence="3 5" id="KW-0949">S-adenosyl-L-methionine</keyword>
<dbReference type="Gene3D" id="3.40.50.150">
    <property type="entry name" value="Vaccinia Virus protein VP39"/>
    <property type="match status" value="1"/>
</dbReference>
<feature type="domain" description="SAM-dependent MTase RsmB/NOP-type" evidence="6">
    <location>
        <begin position="143"/>
        <end position="419"/>
    </location>
</feature>
<feature type="active site" description="Nucleophile" evidence="5">
    <location>
        <position position="357"/>
    </location>
</feature>
<evidence type="ECO:0000313" key="8">
    <source>
        <dbReference type="Proteomes" id="UP001165384"/>
    </source>
</evidence>
<evidence type="ECO:0000256" key="4">
    <source>
        <dbReference type="ARBA" id="ARBA00022884"/>
    </source>
</evidence>
<keyword evidence="8" id="KW-1185">Reference proteome</keyword>
<comment type="similarity">
    <text evidence="5">Belongs to the class I-like SAM-binding methyltransferase superfamily. RsmB/NOP family.</text>
</comment>
<dbReference type="Gene3D" id="3.30.70.1170">
    <property type="entry name" value="Sun protein, domain 3"/>
    <property type="match status" value="1"/>
</dbReference>
<accession>A0ABS9K736</accession>
<feature type="binding site" evidence="5">
    <location>
        <position position="257"/>
    </location>
    <ligand>
        <name>S-adenosyl-L-methionine</name>
        <dbReference type="ChEBI" id="CHEBI:59789"/>
    </ligand>
</feature>
<dbReference type="InterPro" id="IPR001678">
    <property type="entry name" value="MeTrfase_RsmB-F_NOP2_dom"/>
</dbReference>
<evidence type="ECO:0000259" key="6">
    <source>
        <dbReference type="PROSITE" id="PS51686"/>
    </source>
</evidence>
<dbReference type="InterPro" id="IPR054728">
    <property type="entry name" value="RsmB-like_ferredoxin"/>
</dbReference>
<comment type="caution">
    <text evidence="5">Lacks conserved residue(s) required for the propagation of feature annotation.</text>
</comment>
<dbReference type="PANTHER" id="PTHR22807">
    <property type="entry name" value="NOP2 YEAST -RELATED NOL1/NOP2/FMU SUN DOMAIN-CONTAINING"/>
    <property type="match status" value="1"/>
</dbReference>
<dbReference type="InterPro" id="IPR049560">
    <property type="entry name" value="MeTrfase_RsmB-F_NOP2_cat"/>
</dbReference>
<dbReference type="EMBL" id="JAKLTN010000007">
    <property type="protein sequence ID" value="MCG2578987.1"/>
    <property type="molecule type" value="Genomic_DNA"/>
</dbReference>
<evidence type="ECO:0000256" key="2">
    <source>
        <dbReference type="ARBA" id="ARBA00022679"/>
    </source>
</evidence>
<dbReference type="RefSeq" id="WP_275712410.1">
    <property type="nucleotide sequence ID" value="NZ_JAKLTN010000007.1"/>
</dbReference>
<organism evidence="7 8">
    <name type="scientific">Dechloromonas hankyongensis</name>
    <dbReference type="NCBI Taxonomy" id="2908002"/>
    <lineage>
        <taxon>Bacteria</taxon>
        <taxon>Pseudomonadati</taxon>
        <taxon>Pseudomonadota</taxon>
        <taxon>Betaproteobacteria</taxon>
        <taxon>Rhodocyclales</taxon>
        <taxon>Azonexaceae</taxon>
        <taxon>Dechloromonas</taxon>
    </lineage>
</organism>
<dbReference type="InterPro" id="IPR023267">
    <property type="entry name" value="RCMT"/>
</dbReference>
<sequence length="420" mass="45952">MKARFTPALFAHAEAVLGQLLRFDHPADAVVSRYFREHRQLGHADRAFVAETVFAVLRRGRSIEARCAGQLSDRRRLLATLALVRGWSQRELAPVLKASEEEWLAAAKAMPEAELPPAVRCDLPEWLYARLEQQFGADETLALARAMNQSAPLDLRVNTLKADRETVLAKLAADDITAAPGALSPLAVRLRDKPALAKHPLFLDGAFEVQDEGSQLLGFLLEPKRGEMVVDFCAGAGGKTLLLGALMRNTGRLYAFDVSDKRLVNLKPRLARSGLSNVHPGRIEHERDQKIKRLAGKADRVLVDAPCSGLGTLRRNPDLKWRQNETSVTELTVKQASILEAAATLVRPGGRLVYATCSLLSAENDAIVGAFLDKHPEFTLLPASAVLARQGIACDGDVLRLLPHKHNTDGFFAAALERKA</sequence>
<keyword evidence="4 5" id="KW-0694">RNA-binding</keyword>
<reference evidence="7" key="1">
    <citation type="submission" date="2022-01" db="EMBL/GenBank/DDBJ databases">
        <authorList>
            <person name="Jo J.-H."/>
            <person name="Im W.-T."/>
        </authorList>
    </citation>
    <scope>NUCLEOTIDE SEQUENCE</scope>
    <source>
        <strain evidence="7">XY25</strain>
    </source>
</reference>
<protein>
    <submittedName>
        <fullName evidence="7">RsmB/NOP family class I SAM-dependent RNA methyltransferase</fullName>
    </submittedName>
</protein>
<dbReference type="CDD" id="cd02440">
    <property type="entry name" value="AdoMet_MTases"/>
    <property type="match status" value="1"/>
</dbReference>
<evidence type="ECO:0000256" key="3">
    <source>
        <dbReference type="ARBA" id="ARBA00022691"/>
    </source>
</evidence>
<dbReference type="PANTHER" id="PTHR22807:SF53">
    <property type="entry name" value="RIBOSOMAL RNA SMALL SUBUNIT METHYLTRANSFERASE B-RELATED"/>
    <property type="match status" value="1"/>
</dbReference>